<dbReference type="Proteomes" id="UP001595453">
    <property type="component" value="Unassembled WGS sequence"/>
</dbReference>
<keyword evidence="1" id="KW-0732">Signal</keyword>
<dbReference type="Gene3D" id="2.60.40.10">
    <property type="entry name" value="Immunoglobulins"/>
    <property type="match status" value="2"/>
</dbReference>
<evidence type="ECO:0000313" key="2">
    <source>
        <dbReference type="EMBL" id="MFC3034679.1"/>
    </source>
</evidence>
<dbReference type="RefSeq" id="WP_377128427.1">
    <property type="nucleotide sequence ID" value="NZ_JBHRSD010000046.1"/>
</dbReference>
<proteinExistence type="predicted"/>
<gene>
    <name evidence="2" type="ORF">ACFOEE_19425</name>
</gene>
<accession>A0ABV7CPQ7</accession>
<feature type="chain" id="PRO_5046830690" description="Big-1 domain-containing protein" evidence="1">
    <location>
        <begin position="18"/>
        <end position="1125"/>
    </location>
</feature>
<dbReference type="EMBL" id="JBHRSD010000046">
    <property type="protein sequence ID" value="MFC3034679.1"/>
    <property type="molecule type" value="Genomic_DNA"/>
</dbReference>
<dbReference type="InterPro" id="IPR008964">
    <property type="entry name" value="Invasin/intimin_cell_adhesion"/>
</dbReference>
<dbReference type="InterPro" id="IPR013783">
    <property type="entry name" value="Ig-like_fold"/>
</dbReference>
<feature type="signal peptide" evidence="1">
    <location>
        <begin position="1"/>
        <end position="17"/>
    </location>
</feature>
<protein>
    <recommendedName>
        <fullName evidence="4">Big-1 domain-containing protein</fullName>
    </recommendedName>
</protein>
<sequence>MPIIRWFTLLALSFLLAACGGGGSIEKDGTTTDNSAYSLTLKGQSQNTGETSNQLSGESPLLVVAHLTKDGNPLGNVRVIFSVDDYAVLSPESGSVLTDSQGHASIVVKAIATAGAGEITANATIGEKTYSGKFLFSSSGGTDPTTPNNIVVELDVVDAEGNIFNAANPITKANPGTVKATLTNKGEAFKRQLVSFEARYTGKIEPEIGTGITDDNGLAVITLSSGESKGAGQVIATFTDEDGNEYRKTAVFYSSGDAAVIDGSALLVDIQLYSDCPAGWDENRDTVALNTLAAQKGCKATNKVTSTALVDVLVEVRDSKSGDGAANTLTTLTSDLGRILPESGKTITDKFGFALLKLQPSLQGGAGILTAQVNNVTKTLAFETGSQEIELVISNGLNKDSQGKYIPLGAGETTLIRVEIRDQANALITSPLDVEFSSGCSQLGTAVIDPKTTSVGGIALSTYRNTGCQISTGDEVVVTVSKGGSTETSQVNIPVAAAKVTSIQFIDVTEKVLAIKGAGGKNRKEFSEVSFKLINSIGGNVANQRMDFRLVGQNGDTYLSSNSIDTDSQGIARVIVNAGNVPSTFVVQACYIPESAIPSDTNNDVTCWQEQFDACQVTPKPANCPAGTLTLLAQDTVINSISSRLAVTSGLPVQSSFSVSAETINSETGDFTNVQVPVTVNAADRYGNFVPDGTQVYLTTEGGAVGSVTGDQYGPTLDCEVIDGRCEVVWVSQNRVPFSEAQWGNQIHSYNPKKLYQAKRSYLIGLGNSNPSEQQVKAVANASLPASVLEGTRNCDRYFSLAAPCTFGILNAKDDKDGVPLRGRVTLLAKTLGEENFNDVNGNGIFDYDATTDRSEFASVFDSSEAFRDDNENGVYEGIHCLSGQNNDPCDPIYTNAGHFEQLFDTDGNGAFTGPDSKYNGLSCSEAAFAAGKCTKTLVDVWKSVELVMSGSNAFYRFVVAKGTVISVPTLGAAINYSIADTCSNLVVNNQLVLQLEPSDQSGFCDIAFLNLSPIIFTVDSDSNGTVETYDIGLRSLNVALLYSDINNNPLPAETSISITSDNGKYSGPSSDELGNTNTTFALGYSFNLSREVESNDSSSGTVQFIFETPSGTKTTASLTVADAG</sequence>
<dbReference type="SUPFAM" id="SSF49373">
    <property type="entry name" value="Invasin/intimin cell-adhesion fragments"/>
    <property type="match status" value="3"/>
</dbReference>
<reference evidence="3" key="1">
    <citation type="journal article" date="2019" name="Int. J. Syst. Evol. Microbiol.">
        <title>The Global Catalogue of Microorganisms (GCM) 10K type strain sequencing project: providing services to taxonomists for standard genome sequencing and annotation.</title>
        <authorList>
            <consortium name="The Broad Institute Genomics Platform"/>
            <consortium name="The Broad Institute Genome Sequencing Center for Infectious Disease"/>
            <person name="Wu L."/>
            <person name="Ma J."/>
        </authorList>
    </citation>
    <scope>NUCLEOTIDE SEQUENCE [LARGE SCALE GENOMIC DNA]</scope>
    <source>
        <strain evidence="3">KCTC 42730</strain>
    </source>
</reference>
<evidence type="ECO:0000256" key="1">
    <source>
        <dbReference type="SAM" id="SignalP"/>
    </source>
</evidence>
<evidence type="ECO:0008006" key="4">
    <source>
        <dbReference type="Google" id="ProtNLM"/>
    </source>
</evidence>
<evidence type="ECO:0000313" key="3">
    <source>
        <dbReference type="Proteomes" id="UP001595453"/>
    </source>
</evidence>
<name>A0ABV7CPQ7_9GAMM</name>
<comment type="caution">
    <text evidence="2">The sequence shown here is derived from an EMBL/GenBank/DDBJ whole genome shotgun (WGS) entry which is preliminary data.</text>
</comment>
<keyword evidence="3" id="KW-1185">Reference proteome</keyword>
<dbReference type="PROSITE" id="PS51257">
    <property type="entry name" value="PROKAR_LIPOPROTEIN"/>
    <property type="match status" value="1"/>
</dbReference>
<organism evidence="2 3">
    <name type="scientific">Pseudoalteromonas fenneropenaei</name>
    <dbReference type="NCBI Taxonomy" id="1737459"/>
    <lineage>
        <taxon>Bacteria</taxon>
        <taxon>Pseudomonadati</taxon>
        <taxon>Pseudomonadota</taxon>
        <taxon>Gammaproteobacteria</taxon>
        <taxon>Alteromonadales</taxon>
        <taxon>Pseudoalteromonadaceae</taxon>
        <taxon>Pseudoalteromonas</taxon>
    </lineage>
</organism>